<dbReference type="Pfam" id="PF00270">
    <property type="entry name" value="DEAD"/>
    <property type="match status" value="1"/>
</dbReference>
<dbReference type="InterPro" id="IPR021904">
    <property type="entry name" value="DUF3516"/>
</dbReference>
<feature type="region of interest" description="Disordered" evidence="5">
    <location>
        <begin position="663"/>
        <end position="696"/>
    </location>
</feature>
<reference evidence="7" key="1">
    <citation type="submission" date="2021-01" db="EMBL/GenBank/DDBJ databases">
        <authorList>
            <person name="Corre E."/>
            <person name="Pelletier E."/>
            <person name="Niang G."/>
            <person name="Scheremetjew M."/>
            <person name="Finn R."/>
            <person name="Kale V."/>
            <person name="Holt S."/>
            <person name="Cochrane G."/>
            <person name="Meng A."/>
            <person name="Brown T."/>
            <person name="Cohen L."/>
        </authorList>
    </citation>
    <scope>NUCLEOTIDE SEQUENCE</scope>
    <source>
        <strain evidence="7">CCMP3105</strain>
    </source>
</reference>
<dbReference type="GO" id="GO:0003676">
    <property type="term" value="F:nucleic acid binding"/>
    <property type="evidence" value="ECO:0007669"/>
    <property type="project" value="InterPro"/>
</dbReference>
<dbReference type="PANTHER" id="PTHR12131">
    <property type="entry name" value="ATP-DEPENDENT RNA AND DNA HELICASE"/>
    <property type="match status" value="1"/>
</dbReference>
<feature type="compositionally biased region" description="Low complexity" evidence="5">
    <location>
        <begin position="37"/>
        <end position="49"/>
    </location>
</feature>
<evidence type="ECO:0000256" key="2">
    <source>
        <dbReference type="ARBA" id="ARBA00022801"/>
    </source>
</evidence>
<dbReference type="SMART" id="SM00490">
    <property type="entry name" value="HELICc"/>
    <property type="match status" value="1"/>
</dbReference>
<dbReference type="PANTHER" id="PTHR12131:SF1">
    <property type="entry name" value="ATP-DEPENDENT RNA HELICASE SUPV3L1, MITOCHONDRIAL-RELATED"/>
    <property type="match status" value="1"/>
</dbReference>
<sequence>MRDAAAGRHMPTLQLRGYGSGLAPATASGRALRSPLGRRAGPRPTAAAAKSGETVLAVLTGSALWGALAAGVARRRWAWTQRRCRRGNSARCRIWCEAGRADMQVVSEELQDDVAAGAEAFRPGQGDRPSEAAGSMPGQRDRSLQPGPRGALPRPWLVQHLPKERGLHVDSQDLLLRFLAALDGRGVQLYPAQEEAAVELFRGMHVILDTPTGSGKSLVAVAACFHALGRGQRAYYTSPTKALVSEKFFDLCRYFGTENVGLATGDASVNTRAPLVCCTAEVLTSIALHEGRTAAVDCVIMDEFHYYGDAARGAAWEIPLWRLPHVAFLLMSGTLGANPQLYRAIEVHSGRPLSVVSSTERPVPLDFTYSDNSVRSTLAALVREDKYPVYVVHFSQREAFETARTFAEDPMFSPSVEQRAALEEFVAGTDFGSPFGAELRELLLHGVGLHHAGLLPRYRRVVEQLAQASLLMVICGTDTLGVGVNVPIRSVLLTRLCKFNGQDTSLLQPREFLQIAGRAGRKGFDNRGEVVAVTPEWQVFNRELAERLKQGHEGGRPRWKRPPRRNYKHWTEKTFRALQTKPPAPLKSRFQLSMGQVLSVLHGASANGRDALQELRQLVDSAQCSWRQRRFLHRQVAAFVQVLVASGTISKEVIDGAAGVPAAHATASPADGGSDAAPSPGVSPGEAPTAGGGGSPDSLTFMDDSSLFLLEVLPVLEEQVGAGDYHLAVVAAAEAVCEAPTALLRARTEPSSVGLCPEPLERLLLRSFAAFQYRHPWVAEGALKPKGFALHLVEGRLSFGELVASLTANRFDRAVVIAEGGLLRYLAEVYRTLRRSVPPALKTAAVVEAEGRLRAAVASVDSSLLREWEHLHARERGQGSGQAPEGEAEEAVGGAMVPRAEAGQQRRPRTRSEIERRVLEVGAELAERRRQREEVERAQARHPLTRARRMGSKLWAVVAGGLQTALEAVW</sequence>
<gene>
    <name evidence="7" type="ORF">AMON00008_LOCUS323</name>
</gene>
<dbReference type="InterPro" id="IPR014001">
    <property type="entry name" value="Helicase_ATP-bd"/>
</dbReference>
<dbReference type="GO" id="GO:0016787">
    <property type="term" value="F:hydrolase activity"/>
    <property type="evidence" value="ECO:0007669"/>
    <property type="project" value="UniProtKB-KW"/>
</dbReference>
<dbReference type="GO" id="GO:0005524">
    <property type="term" value="F:ATP binding"/>
    <property type="evidence" value="ECO:0007669"/>
    <property type="project" value="UniProtKB-KW"/>
</dbReference>
<dbReference type="GO" id="GO:0004386">
    <property type="term" value="F:helicase activity"/>
    <property type="evidence" value="ECO:0007669"/>
    <property type="project" value="UniProtKB-KW"/>
</dbReference>
<dbReference type="InterPro" id="IPR050699">
    <property type="entry name" value="RNA-DNA_Helicase"/>
</dbReference>
<evidence type="ECO:0000313" key="7">
    <source>
        <dbReference type="EMBL" id="CAE4560704.1"/>
    </source>
</evidence>
<feature type="compositionally biased region" description="Low complexity" evidence="5">
    <location>
        <begin position="663"/>
        <end position="673"/>
    </location>
</feature>
<dbReference type="InterPro" id="IPR011545">
    <property type="entry name" value="DEAD/DEAH_box_helicase_dom"/>
</dbReference>
<feature type="region of interest" description="Disordered" evidence="5">
    <location>
        <begin position="29"/>
        <end position="50"/>
    </location>
</feature>
<feature type="compositionally biased region" description="Low complexity" evidence="5">
    <location>
        <begin position="881"/>
        <end position="895"/>
    </location>
</feature>
<keyword evidence="1" id="KW-0547">Nucleotide-binding</keyword>
<evidence type="ECO:0000256" key="5">
    <source>
        <dbReference type="SAM" id="MobiDB-lite"/>
    </source>
</evidence>
<keyword evidence="4" id="KW-0067">ATP-binding</keyword>
<evidence type="ECO:0000259" key="6">
    <source>
        <dbReference type="PROSITE" id="PS51192"/>
    </source>
</evidence>
<keyword evidence="3" id="KW-0347">Helicase</keyword>
<dbReference type="InterPro" id="IPR027417">
    <property type="entry name" value="P-loop_NTPase"/>
</dbReference>
<evidence type="ECO:0000256" key="3">
    <source>
        <dbReference type="ARBA" id="ARBA00022806"/>
    </source>
</evidence>
<evidence type="ECO:0000256" key="4">
    <source>
        <dbReference type="ARBA" id="ARBA00022840"/>
    </source>
</evidence>
<protein>
    <recommendedName>
        <fullName evidence="6">Helicase ATP-binding domain-containing protein</fullName>
    </recommendedName>
</protein>
<feature type="region of interest" description="Disordered" evidence="5">
    <location>
        <begin position="120"/>
        <end position="152"/>
    </location>
</feature>
<proteinExistence type="predicted"/>
<dbReference type="InterPro" id="IPR001650">
    <property type="entry name" value="Helicase_C-like"/>
</dbReference>
<evidence type="ECO:0000256" key="1">
    <source>
        <dbReference type="ARBA" id="ARBA00022741"/>
    </source>
</evidence>
<dbReference type="SMART" id="SM00487">
    <property type="entry name" value="DEXDc"/>
    <property type="match status" value="1"/>
</dbReference>
<feature type="domain" description="Helicase ATP-binding" evidence="6">
    <location>
        <begin position="197"/>
        <end position="353"/>
    </location>
</feature>
<organism evidence="7">
    <name type="scientific">Alexandrium monilatum</name>
    <dbReference type="NCBI Taxonomy" id="311494"/>
    <lineage>
        <taxon>Eukaryota</taxon>
        <taxon>Sar</taxon>
        <taxon>Alveolata</taxon>
        <taxon>Dinophyceae</taxon>
        <taxon>Gonyaulacales</taxon>
        <taxon>Pyrocystaceae</taxon>
        <taxon>Alexandrium</taxon>
    </lineage>
</organism>
<dbReference type="EMBL" id="HBNR01000419">
    <property type="protein sequence ID" value="CAE4560704.1"/>
    <property type="molecule type" value="Transcribed_RNA"/>
</dbReference>
<dbReference type="Pfam" id="PF12029">
    <property type="entry name" value="DUF3516"/>
    <property type="match status" value="2"/>
</dbReference>
<dbReference type="SUPFAM" id="SSF52540">
    <property type="entry name" value="P-loop containing nucleoside triphosphate hydrolases"/>
    <property type="match status" value="1"/>
</dbReference>
<feature type="region of interest" description="Disordered" evidence="5">
    <location>
        <begin position="874"/>
        <end position="911"/>
    </location>
</feature>
<dbReference type="Gene3D" id="3.40.50.300">
    <property type="entry name" value="P-loop containing nucleotide triphosphate hydrolases"/>
    <property type="match status" value="2"/>
</dbReference>
<name>A0A7S4PT28_9DINO</name>
<accession>A0A7S4PT28</accession>
<dbReference type="AlphaFoldDB" id="A0A7S4PT28"/>
<dbReference type="PROSITE" id="PS51192">
    <property type="entry name" value="HELICASE_ATP_BIND_1"/>
    <property type="match status" value="1"/>
</dbReference>
<keyword evidence="2" id="KW-0378">Hydrolase</keyword>